<sequence>MSPAHPQSRLGPTSTGLSTVKLTQNVAAKDAAQRLARVMVSQTITTDDGDEDSDDLEFRFSNLCPPPALSSFSNNNNSVKSTNASSTIPPISLARPNKSPSPSVIELAQSFKNGSFIT</sequence>
<dbReference type="AlphaFoldDB" id="A0AAN9HTV6"/>
<comment type="caution">
    <text evidence="2">The sequence shown here is derived from an EMBL/GenBank/DDBJ whole genome shotgun (WGS) entry which is preliminary data.</text>
</comment>
<organism evidence="2 3">
    <name type="scientific">Crotalaria pallida</name>
    <name type="common">Smooth rattlebox</name>
    <name type="synonym">Crotalaria striata</name>
    <dbReference type="NCBI Taxonomy" id="3830"/>
    <lineage>
        <taxon>Eukaryota</taxon>
        <taxon>Viridiplantae</taxon>
        <taxon>Streptophyta</taxon>
        <taxon>Embryophyta</taxon>
        <taxon>Tracheophyta</taxon>
        <taxon>Spermatophyta</taxon>
        <taxon>Magnoliopsida</taxon>
        <taxon>eudicotyledons</taxon>
        <taxon>Gunneridae</taxon>
        <taxon>Pentapetalae</taxon>
        <taxon>rosids</taxon>
        <taxon>fabids</taxon>
        <taxon>Fabales</taxon>
        <taxon>Fabaceae</taxon>
        <taxon>Papilionoideae</taxon>
        <taxon>50 kb inversion clade</taxon>
        <taxon>genistoids sensu lato</taxon>
        <taxon>core genistoids</taxon>
        <taxon>Crotalarieae</taxon>
        <taxon>Crotalaria</taxon>
    </lineage>
</organism>
<reference evidence="2 3" key="1">
    <citation type="submission" date="2024-01" db="EMBL/GenBank/DDBJ databases">
        <title>The genomes of 5 underutilized Papilionoideae crops provide insights into root nodulation and disease resistanc.</title>
        <authorList>
            <person name="Yuan L."/>
        </authorList>
    </citation>
    <scope>NUCLEOTIDE SEQUENCE [LARGE SCALE GENOMIC DNA]</scope>
    <source>
        <strain evidence="2">ZHUSHIDOU_FW_LH</strain>
        <tissue evidence="2">Leaf</tissue>
    </source>
</reference>
<proteinExistence type="predicted"/>
<protein>
    <submittedName>
        <fullName evidence="2">Uncharacterized protein</fullName>
    </submittedName>
</protein>
<gene>
    <name evidence="2" type="ORF">RIF29_33106</name>
</gene>
<accession>A0AAN9HTV6</accession>
<feature type="region of interest" description="Disordered" evidence="1">
    <location>
        <begin position="67"/>
        <end position="103"/>
    </location>
</feature>
<feature type="compositionally biased region" description="Low complexity" evidence="1">
    <location>
        <begin position="70"/>
        <end position="86"/>
    </location>
</feature>
<dbReference type="EMBL" id="JAYWIO010000007">
    <property type="protein sequence ID" value="KAK7250583.1"/>
    <property type="molecule type" value="Genomic_DNA"/>
</dbReference>
<keyword evidence="3" id="KW-1185">Reference proteome</keyword>
<dbReference type="Proteomes" id="UP001372338">
    <property type="component" value="Unassembled WGS sequence"/>
</dbReference>
<evidence type="ECO:0000313" key="2">
    <source>
        <dbReference type="EMBL" id="KAK7250583.1"/>
    </source>
</evidence>
<evidence type="ECO:0000313" key="3">
    <source>
        <dbReference type="Proteomes" id="UP001372338"/>
    </source>
</evidence>
<evidence type="ECO:0000256" key="1">
    <source>
        <dbReference type="SAM" id="MobiDB-lite"/>
    </source>
</evidence>
<name>A0AAN9HTV6_CROPI</name>